<dbReference type="InterPro" id="IPR014284">
    <property type="entry name" value="RNA_pol_sigma-70_dom"/>
</dbReference>
<dbReference type="InterPro" id="IPR013325">
    <property type="entry name" value="RNA_pol_sigma_r2"/>
</dbReference>
<evidence type="ECO:0000313" key="7">
    <source>
        <dbReference type="EMBL" id="BDC98362.1"/>
    </source>
</evidence>
<sequence length="202" mass="23922">MLRQIKNGQNMQTAMLSLYHKSFPSVKRWICYNNGRVEDAEDIFQEAILILIDLIKRNDYKYKASITTILYAISRNRWLQQLKKNERFTAVENFEELVNQKVIIPRVEDEIDESLQLPVINKQEAIENIFDHLPEGCKQVLMDYYFHQLRYEEAVIESPFSSAQALKNKKSKCLKRLKSLVDENPAFKRHIRRQLEAQSETI</sequence>
<dbReference type="PANTHER" id="PTHR43133:SF8">
    <property type="entry name" value="RNA POLYMERASE SIGMA FACTOR HI_1459-RELATED"/>
    <property type="match status" value="1"/>
</dbReference>
<dbReference type="InterPro" id="IPR013324">
    <property type="entry name" value="RNA_pol_sigma_r3/r4-like"/>
</dbReference>
<dbReference type="SUPFAM" id="SSF88659">
    <property type="entry name" value="Sigma3 and sigma4 domains of RNA polymerase sigma factors"/>
    <property type="match status" value="1"/>
</dbReference>
<dbReference type="InterPro" id="IPR039425">
    <property type="entry name" value="RNA_pol_sigma-70-like"/>
</dbReference>
<dbReference type="Pfam" id="PF04542">
    <property type="entry name" value="Sigma70_r2"/>
    <property type="match status" value="1"/>
</dbReference>
<gene>
    <name evidence="7" type="ORF">PEPS_06430</name>
</gene>
<dbReference type="Proteomes" id="UP001354989">
    <property type="component" value="Chromosome"/>
</dbReference>
<keyword evidence="3" id="KW-0731">Sigma factor</keyword>
<keyword evidence="8" id="KW-1185">Reference proteome</keyword>
<comment type="similarity">
    <text evidence="1">Belongs to the sigma-70 factor family. ECF subfamily.</text>
</comment>
<accession>A0ABM7VBR2</accession>
<evidence type="ECO:0000256" key="4">
    <source>
        <dbReference type="ARBA" id="ARBA00023125"/>
    </source>
</evidence>
<keyword evidence="4" id="KW-0238">DNA-binding</keyword>
<name>A0ABM7VBR2_9BACT</name>
<feature type="domain" description="RNA polymerase sigma-70 region 2" evidence="6">
    <location>
        <begin position="19"/>
        <end position="87"/>
    </location>
</feature>
<evidence type="ECO:0000313" key="8">
    <source>
        <dbReference type="Proteomes" id="UP001354989"/>
    </source>
</evidence>
<reference evidence="7 8" key="1">
    <citation type="submission" date="2021-12" db="EMBL/GenBank/DDBJ databases">
        <title>Genome sequencing of bacteria with rrn-lacking chromosome and rrn-plasmid.</title>
        <authorList>
            <person name="Anda M."/>
            <person name="Iwasaki W."/>
        </authorList>
    </citation>
    <scope>NUCLEOTIDE SEQUENCE [LARGE SCALE GENOMIC DNA]</scope>
    <source>
        <strain evidence="7 8">NBRC 101262</strain>
    </source>
</reference>
<evidence type="ECO:0000256" key="5">
    <source>
        <dbReference type="ARBA" id="ARBA00023163"/>
    </source>
</evidence>
<evidence type="ECO:0000256" key="2">
    <source>
        <dbReference type="ARBA" id="ARBA00023015"/>
    </source>
</evidence>
<protein>
    <recommendedName>
        <fullName evidence="6">RNA polymerase sigma-70 region 2 domain-containing protein</fullName>
    </recommendedName>
</protein>
<evidence type="ECO:0000256" key="3">
    <source>
        <dbReference type="ARBA" id="ARBA00023082"/>
    </source>
</evidence>
<dbReference type="Gene3D" id="1.10.1740.10">
    <property type="match status" value="1"/>
</dbReference>
<proteinExistence type="inferred from homology"/>
<dbReference type="SUPFAM" id="SSF88946">
    <property type="entry name" value="Sigma2 domain of RNA polymerase sigma factors"/>
    <property type="match status" value="1"/>
</dbReference>
<dbReference type="EMBL" id="AP025292">
    <property type="protein sequence ID" value="BDC98362.1"/>
    <property type="molecule type" value="Genomic_DNA"/>
</dbReference>
<keyword evidence="2" id="KW-0805">Transcription regulation</keyword>
<evidence type="ECO:0000259" key="6">
    <source>
        <dbReference type="Pfam" id="PF04542"/>
    </source>
</evidence>
<dbReference type="InterPro" id="IPR007627">
    <property type="entry name" value="RNA_pol_sigma70_r2"/>
</dbReference>
<dbReference type="NCBIfam" id="TIGR02937">
    <property type="entry name" value="sigma70-ECF"/>
    <property type="match status" value="1"/>
</dbReference>
<keyword evidence="5" id="KW-0804">Transcription</keyword>
<evidence type="ECO:0000256" key="1">
    <source>
        <dbReference type="ARBA" id="ARBA00010641"/>
    </source>
</evidence>
<organism evidence="7 8">
    <name type="scientific">Persicobacter psychrovividus</name>
    <dbReference type="NCBI Taxonomy" id="387638"/>
    <lineage>
        <taxon>Bacteria</taxon>
        <taxon>Pseudomonadati</taxon>
        <taxon>Bacteroidota</taxon>
        <taxon>Cytophagia</taxon>
        <taxon>Cytophagales</taxon>
        <taxon>Persicobacteraceae</taxon>
        <taxon>Persicobacter</taxon>
    </lineage>
</organism>
<dbReference type="PANTHER" id="PTHR43133">
    <property type="entry name" value="RNA POLYMERASE ECF-TYPE SIGMA FACTO"/>
    <property type="match status" value="1"/>
</dbReference>